<keyword evidence="1" id="KW-1133">Transmembrane helix</keyword>
<dbReference type="OrthoDB" id="7277972at2"/>
<evidence type="ECO:0000313" key="2">
    <source>
        <dbReference type="EMBL" id="ONH83552.1"/>
    </source>
</evidence>
<proteinExistence type="predicted"/>
<organism evidence="2 3">
    <name type="scientific">Roseomonas mucosa</name>
    <dbReference type="NCBI Taxonomy" id="207340"/>
    <lineage>
        <taxon>Bacteria</taxon>
        <taxon>Pseudomonadati</taxon>
        <taxon>Pseudomonadota</taxon>
        <taxon>Alphaproteobacteria</taxon>
        <taxon>Acetobacterales</taxon>
        <taxon>Roseomonadaceae</taxon>
        <taxon>Roseomonas</taxon>
    </lineage>
</organism>
<dbReference type="STRING" id="207340.APZ41_008975"/>
<dbReference type="RefSeq" id="WP_076970227.1">
    <property type="nucleotide sequence ID" value="NZ_CP025061.1"/>
</dbReference>
<protein>
    <submittedName>
        <fullName evidence="2">Uncharacterized protein</fullName>
    </submittedName>
</protein>
<dbReference type="AlphaFoldDB" id="A0A1S8D5D1"/>
<keyword evidence="1" id="KW-0472">Membrane</keyword>
<comment type="caution">
    <text evidence="2">The sequence shown here is derived from an EMBL/GenBank/DDBJ whole genome shotgun (WGS) entry which is preliminary data.</text>
</comment>
<keyword evidence="3" id="KW-1185">Reference proteome</keyword>
<accession>A0A1S8D5D1</accession>
<dbReference type="EMBL" id="LLWF02000022">
    <property type="protein sequence ID" value="ONH83552.1"/>
    <property type="molecule type" value="Genomic_DNA"/>
</dbReference>
<evidence type="ECO:0000313" key="3">
    <source>
        <dbReference type="Proteomes" id="UP000054844"/>
    </source>
</evidence>
<feature type="transmembrane region" description="Helical" evidence="1">
    <location>
        <begin position="47"/>
        <end position="69"/>
    </location>
</feature>
<evidence type="ECO:0000256" key="1">
    <source>
        <dbReference type="SAM" id="Phobius"/>
    </source>
</evidence>
<dbReference type="Proteomes" id="UP000054844">
    <property type="component" value="Unassembled WGS sequence"/>
</dbReference>
<reference evidence="2" key="1">
    <citation type="submission" date="2016-12" db="EMBL/GenBank/DDBJ databases">
        <title>Draft genome sequence of Roseomonas mucosa strain AU37, isolated from a peripheral intravenous catheter.</title>
        <authorList>
            <person name="Choudhury M.A."/>
            <person name="Sidjabat H.E."/>
            <person name="Wailan A.M."/>
            <person name="Zhang L."/>
            <person name="Marsh N.M."/>
            <person name="Rickard C.M."/>
            <person name="Davies M."/>
            <person name="Mcmillan D.J."/>
        </authorList>
    </citation>
    <scope>NUCLEOTIDE SEQUENCE [LARGE SCALE GENOMIC DNA]</scope>
    <source>
        <strain evidence="2">AU37</strain>
    </source>
</reference>
<gene>
    <name evidence="2" type="ORF">APZ41_008975</name>
</gene>
<keyword evidence="1" id="KW-0812">Transmembrane</keyword>
<name>A0A1S8D5D1_9PROT</name>
<sequence length="201" mass="22379">MPFDGPDRDDDWNDVWSEYDHRLHAACALPAGTTGKPLPTRRNRRHLLLLLLVPLLLVFGAGLVAPSWMMAQDFAARLRHMDGDALLQMADRPSLQRNLRREFASRTDAEGLSPTARNWLSDMAEEMADGWNDPQSVGAWLQLRRSPPFLSQHVLRSLGDPIGTSHLRYAAARLNYAGGIAFDLSWGGGQVRLQGLRFPGG</sequence>